<dbReference type="SUPFAM" id="SSF56112">
    <property type="entry name" value="Protein kinase-like (PK-like)"/>
    <property type="match status" value="1"/>
</dbReference>
<evidence type="ECO:0000313" key="3">
    <source>
        <dbReference type="Proteomes" id="UP000604273"/>
    </source>
</evidence>
<dbReference type="Gene3D" id="1.10.510.10">
    <property type="entry name" value="Transferase(Phosphotransferase) domain 1"/>
    <property type="match status" value="1"/>
</dbReference>
<dbReference type="GO" id="GO:0005524">
    <property type="term" value="F:ATP binding"/>
    <property type="evidence" value="ECO:0007669"/>
    <property type="project" value="InterPro"/>
</dbReference>
<organism evidence="2 3">
    <name type="scientific">Fusarium gaditjirri</name>
    <dbReference type="NCBI Taxonomy" id="282569"/>
    <lineage>
        <taxon>Eukaryota</taxon>
        <taxon>Fungi</taxon>
        <taxon>Dikarya</taxon>
        <taxon>Ascomycota</taxon>
        <taxon>Pezizomycotina</taxon>
        <taxon>Sordariomycetes</taxon>
        <taxon>Hypocreomycetidae</taxon>
        <taxon>Hypocreales</taxon>
        <taxon>Nectriaceae</taxon>
        <taxon>Fusarium</taxon>
        <taxon>Fusarium nisikadoi species complex</taxon>
    </lineage>
</organism>
<dbReference type="InterPro" id="IPR011009">
    <property type="entry name" value="Kinase-like_dom_sf"/>
</dbReference>
<proteinExistence type="predicted"/>
<dbReference type="InterPro" id="IPR000719">
    <property type="entry name" value="Prot_kinase_dom"/>
</dbReference>
<comment type="caution">
    <text evidence="2">The sequence shown here is derived from an EMBL/GenBank/DDBJ whole genome shotgun (WGS) entry which is preliminary data.</text>
</comment>
<accession>A0A8H4WMG6</accession>
<dbReference type="PANTHER" id="PTHR37542:SF3">
    <property type="entry name" value="PRION-INHIBITION AND PROPAGATION HELO DOMAIN-CONTAINING PROTEIN"/>
    <property type="match status" value="1"/>
</dbReference>
<gene>
    <name evidence="2" type="ORF">FGADI_13094</name>
</gene>
<dbReference type="PANTHER" id="PTHR37542">
    <property type="entry name" value="HELO DOMAIN-CONTAINING PROTEIN-RELATED"/>
    <property type="match status" value="1"/>
</dbReference>
<dbReference type="OrthoDB" id="1911848at2759"/>
<keyword evidence="3" id="KW-1185">Reference proteome</keyword>
<dbReference type="EMBL" id="JABFAI010000483">
    <property type="protein sequence ID" value="KAF4943878.1"/>
    <property type="molecule type" value="Genomic_DNA"/>
</dbReference>
<feature type="domain" description="Protein kinase" evidence="1">
    <location>
        <begin position="306"/>
        <end position="721"/>
    </location>
</feature>
<reference evidence="2" key="1">
    <citation type="journal article" date="2020" name="BMC Genomics">
        <title>Correction to: Identification and distribution of gene clusters required for synthesis of sphingolipid metabolism inhibitors in diverse species of the filamentous fungus Fusarium.</title>
        <authorList>
            <person name="Kim H.S."/>
            <person name="Lohmar J.M."/>
            <person name="Busman M."/>
            <person name="Brown D.W."/>
            <person name="Naumann T.A."/>
            <person name="Divon H.H."/>
            <person name="Lysoe E."/>
            <person name="Uhlig S."/>
            <person name="Proctor R.H."/>
        </authorList>
    </citation>
    <scope>NUCLEOTIDE SEQUENCE</scope>
    <source>
        <strain evidence="2">NRRL 45417</strain>
    </source>
</reference>
<evidence type="ECO:0000259" key="1">
    <source>
        <dbReference type="PROSITE" id="PS50011"/>
    </source>
</evidence>
<protein>
    <recommendedName>
        <fullName evidence="1">Protein kinase domain-containing protein</fullName>
    </recommendedName>
</protein>
<dbReference type="Proteomes" id="UP000604273">
    <property type="component" value="Unassembled WGS sequence"/>
</dbReference>
<evidence type="ECO:0000313" key="2">
    <source>
        <dbReference type="EMBL" id="KAF4943878.1"/>
    </source>
</evidence>
<name>A0A8H4WMG6_9HYPO</name>
<dbReference type="GO" id="GO:0004672">
    <property type="term" value="F:protein kinase activity"/>
    <property type="evidence" value="ECO:0007669"/>
    <property type="project" value="InterPro"/>
</dbReference>
<dbReference type="AlphaFoldDB" id="A0A8H4WMG6"/>
<reference evidence="2" key="2">
    <citation type="submission" date="2020-05" db="EMBL/GenBank/DDBJ databases">
        <authorList>
            <person name="Kim H.-S."/>
            <person name="Proctor R.H."/>
            <person name="Brown D.W."/>
        </authorList>
    </citation>
    <scope>NUCLEOTIDE SEQUENCE</scope>
    <source>
        <strain evidence="2">NRRL 45417</strain>
    </source>
</reference>
<sequence length="721" mass="81180">MDLQNNYEQTIVRKLAQYRPLRTQRYASVNVLVVTWRDHDLGHDLDQEVEELKNMFRHTFNYTIWPFRIPSTDAERSLNLFVAQFVMNFGGEDDLAIIFYSGHGGGEGERQACTWAARRCGGPTLDWSNIQPQLHLALGDVALILDCCYAGQAARPHTSHRVEFLAATDKDNWTPAGTGKWPSFTKVFMREMIAMAAQGPVTLAALQSRMVRMESGLRRQPLYVSLAGDASEGPIRFIKLALSGEDSPSAASPPPVSASINLIYLRLCLFDPLDELTSPNLLRWLTRDSPASVEDIQLIDKAVSQAQDLSRLGTGVFETAAEQGGDQMLSFLSKEGQAEAQRLLKELKLAVYSSTDVLSEVTGTSKNIIHSLRQASSRLMDFIGDSLATMDKSSLDQLEHKDSAVFEDMRSRIRMRLALLDDNKVSENVTRVTFSDKASSHQRLRFGKQADRDVLVEYIYYHSDDPDAFDRVSYQIKRVAALLAECRNDAFHCLGGSGFCHEQLYGPRFGLVHPLTARVKYVPLNNRIRLTGIICDAILNLHSIGWYHKNIKGENIILFNSLGAGVGDHSVDGWDFERPFLIGFDCSRPVDAETRDTIDFETANNIYRHPDRWGRTMPYQKHHDIYSLGILMLEIGGWLRIASLDIKKRSFSHVSDPEALRTLYLKVASSKLSHTAGACYAEAVKTCLEKRQWKDLEDWESQKLVREKVLKPLRECADALG</sequence>
<dbReference type="PROSITE" id="PS50011">
    <property type="entry name" value="PROTEIN_KINASE_DOM"/>
    <property type="match status" value="1"/>
</dbReference>